<gene>
    <name evidence="5" type="ORF">C9374_010228</name>
</gene>
<comment type="caution">
    <text evidence="5">The sequence shown here is derived from an EMBL/GenBank/DDBJ whole genome shotgun (WGS) entry which is preliminary data.</text>
</comment>
<dbReference type="Gene3D" id="3.30.70.330">
    <property type="match status" value="1"/>
</dbReference>
<feature type="compositionally biased region" description="Polar residues" evidence="3">
    <location>
        <begin position="163"/>
        <end position="180"/>
    </location>
</feature>
<organism evidence="5 6">
    <name type="scientific">Naegleria lovaniensis</name>
    <name type="common">Amoeba</name>
    <dbReference type="NCBI Taxonomy" id="51637"/>
    <lineage>
        <taxon>Eukaryota</taxon>
        <taxon>Discoba</taxon>
        <taxon>Heterolobosea</taxon>
        <taxon>Tetramitia</taxon>
        <taxon>Eutetramitia</taxon>
        <taxon>Vahlkampfiidae</taxon>
        <taxon>Naegleria</taxon>
    </lineage>
</organism>
<dbReference type="PROSITE" id="PS50102">
    <property type="entry name" value="RRM"/>
    <property type="match status" value="1"/>
</dbReference>
<evidence type="ECO:0000313" key="6">
    <source>
        <dbReference type="Proteomes" id="UP000816034"/>
    </source>
</evidence>
<feature type="compositionally biased region" description="Low complexity" evidence="3">
    <location>
        <begin position="243"/>
        <end position="259"/>
    </location>
</feature>
<dbReference type="InterPro" id="IPR035979">
    <property type="entry name" value="RBD_domain_sf"/>
</dbReference>
<feature type="domain" description="RRM" evidence="4">
    <location>
        <begin position="79"/>
        <end position="157"/>
    </location>
</feature>
<sequence length="324" mass="36053">MSNNDQEDMLDIYDDVLSAPITASAITSTSSDAQLSSNNNIKLTTSVVGNFDGGFDQINSQINDKLNDSTYEDDSHATPSIKINNLQWWTTDVFMENILQKFGAIKTLKFEEEKNNGKSKGVLNCEFEDKFQAMKAKETLNGMNIHDNIIQVEYISKIPTSRYSVNTQQQNRRQDYNSGDMNDGDDHEFSGTSSHTSSIGSNVSNQQQASQQDYYSGRGSSSDTYDDRQSGNKGYYGGGGQSGSSRSSMSGDRSSYRGGDTNRGSGDYYRSSSSSSSYNADKKRDRKNYETNTGDGGRRDRSSYDSHSSRSQKSPRRYGKSQYY</sequence>
<keyword evidence="6" id="KW-1185">Reference proteome</keyword>
<reference evidence="5 6" key="1">
    <citation type="journal article" date="2018" name="BMC Genomics">
        <title>The genome of Naegleria lovaniensis, the basis for a comparative approach to unravel pathogenicity factors of the human pathogenic amoeba N. fowleri.</title>
        <authorList>
            <person name="Liechti N."/>
            <person name="Schurch N."/>
            <person name="Bruggmann R."/>
            <person name="Wittwer M."/>
        </authorList>
    </citation>
    <scope>NUCLEOTIDE SEQUENCE [LARGE SCALE GENOMIC DNA]</scope>
    <source>
        <strain evidence="5 6">ATCC 30569</strain>
    </source>
</reference>
<dbReference type="SMART" id="SM00360">
    <property type="entry name" value="RRM"/>
    <property type="match status" value="1"/>
</dbReference>
<proteinExistence type="inferred from homology"/>
<dbReference type="Pfam" id="PF00076">
    <property type="entry name" value="RRM_1"/>
    <property type="match status" value="1"/>
</dbReference>
<dbReference type="InterPro" id="IPR034772">
    <property type="entry name" value="CPSF6/7"/>
</dbReference>
<dbReference type="InterPro" id="IPR012677">
    <property type="entry name" value="Nucleotide-bd_a/b_plait_sf"/>
</dbReference>
<dbReference type="GO" id="GO:0003723">
    <property type="term" value="F:RNA binding"/>
    <property type="evidence" value="ECO:0007669"/>
    <property type="project" value="UniProtKB-UniRule"/>
</dbReference>
<dbReference type="GO" id="GO:0005634">
    <property type="term" value="C:nucleus"/>
    <property type="evidence" value="ECO:0007669"/>
    <property type="project" value="UniProtKB-SubCell"/>
</dbReference>
<dbReference type="SUPFAM" id="SSF54928">
    <property type="entry name" value="RNA-binding domain, RBD"/>
    <property type="match status" value="1"/>
</dbReference>
<dbReference type="GeneID" id="68102682"/>
<name>A0AA88KFX3_NAELO</name>
<accession>A0AA88KFX3</accession>
<dbReference type="GO" id="GO:0006397">
    <property type="term" value="P:mRNA processing"/>
    <property type="evidence" value="ECO:0007669"/>
    <property type="project" value="UniProtKB-KW"/>
</dbReference>
<feature type="compositionally biased region" description="Basic and acidic residues" evidence="3">
    <location>
        <begin position="296"/>
        <end position="308"/>
    </location>
</feature>
<dbReference type="EMBL" id="PYSW02000041">
    <property type="protein sequence ID" value="KAG2374854.1"/>
    <property type="molecule type" value="Genomic_DNA"/>
</dbReference>
<keyword evidence="2" id="KW-0694">RNA-binding</keyword>
<evidence type="ECO:0000256" key="3">
    <source>
        <dbReference type="SAM" id="MobiDB-lite"/>
    </source>
</evidence>
<evidence type="ECO:0000256" key="2">
    <source>
        <dbReference type="PROSITE-ProRule" id="PRU00176"/>
    </source>
</evidence>
<dbReference type="AlphaFoldDB" id="A0AA88KFX3"/>
<feature type="region of interest" description="Disordered" evidence="3">
    <location>
        <begin position="163"/>
        <end position="324"/>
    </location>
</feature>
<protein>
    <recommendedName>
        <fullName evidence="4">RRM domain-containing protein</fullName>
    </recommendedName>
</protein>
<dbReference type="Proteomes" id="UP000816034">
    <property type="component" value="Unassembled WGS sequence"/>
</dbReference>
<evidence type="ECO:0000259" key="4">
    <source>
        <dbReference type="PROSITE" id="PS50102"/>
    </source>
</evidence>
<evidence type="ECO:0000313" key="5">
    <source>
        <dbReference type="EMBL" id="KAG2374854.1"/>
    </source>
</evidence>
<feature type="compositionally biased region" description="Basic and acidic residues" evidence="3">
    <location>
        <begin position="280"/>
        <end position="289"/>
    </location>
</feature>
<evidence type="ECO:0000256" key="1">
    <source>
        <dbReference type="ARBA" id="ARBA00006265"/>
    </source>
</evidence>
<comment type="similarity">
    <text evidence="1">Belongs to the RRM CPSF6/7 family.</text>
</comment>
<dbReference type="InterPro" id="IPR000504">
    <property type="entry name" value="RRM_dom"/>
</dbReference>
<feature type="compositionally biased region" description="Low complexity" evidence="3">
    <location>
        <begin position="190"/>
        <end position="212"/>
    </location>
</feature>
<feature type="compositionally biased region" description="Basic residues" evidence="3">
    <location>
        <begin position="313"/>
        <end position="324"/>
    </location>
</feature>
<dbReference type="PANTHER" id="PTHR23204">
    <property type="entry name" value="CLEAVAGE AND POLYADENYLATION SPECIFIC FACTOR"/>
    <property type="match status" value="1"/>
</dbReference>
<dbReference type="RefSeq" id="XP_044544028.1">
    <property type="nucleotide sequence ID" value="XM_044685749.1"/>
</dbReference>